<dbReference type="Proteomes" id="UP000789524">
    <property type="component" value="Unassembled WGS sequence"/>
</dbReference>
<feature type="domain" description="EF-hand" evidence="5">
    <location>
        <begin position="150"/>
        <end position="185"/>
    </location>
</feature>
<dbReference type="AlphaFoldDB" id="A0A8J2QJ43"/>
<dbReference type="PANTHER" id="PTHR45791">
    <property type="entry name" value="CALCIUM AND INTEGRIN BINDING FAMILY MEMBER 2"/>
    <property type="match status" value="1"/>
</dbReference>
<dbReference type="GO" id="GO:0005509">
    <property type="term" value="F:calcium ion binding"/>
    <property type="evidence" value="ECO:0007669"/>
    <property type="project" value="InterPro"/>
</dbReference>
<reference evidence="6" key="1">
    <citation type="submission" date="2021-09" db="EMBL/GenBank/DDBJ databases">
        <authorList>
            <person name="Martin H S."/>
        </authorList>
    </citation>
    <scope>NUCLEOTIDE SEQUENCE</scope>
</reference>
<feature type="domain" description="EF-hand" evidence="5">
    <location>
        <begin position="103"/>
        <end position="138"/>
    </location>
</feature>
<accession>A0A8J2QJ43</accession>
<dbReference type="SUPFAM" id="SSF47473">
    <property type="entry name" value="EF-hand"/>
    <property type="match status" value="1"/>
</dbReference>
<dbReference type="EMBL" id="CAKASE010000050">
    <property type="protein sequence ID" value="CAG9564170.1"/>
    <property type="molecule type" value="Genomic_DNA"/>
</dbReference>
<gene>
    <name evidence="6" type="ORF">DCHRY22_LOCUS5192</name>
</gene>
<dbReference type="PANTHER" id="PTHR45791:SF9">
    <property type="entry name" value="FREQUENIN-1-LIKE PROTEIN"/>
    <property type="match status" value="1"/>
</dbReference>
<evidence type="ECO:0000256" key="4">
    <source>
        <dbReference type="ARBA" id="ARBA00022842"/>
    </source>
</evidence>
<evidence type="ECO:0000259" key="5">
    <source>
        <dbReference type="PROSITE" id="PS50222"/>
    </source>
</evidence>
<keyword evidence="7" id="KW-1185">Reference proteome</keyword>
<comment type="caution">
    <text evidence="6">The sequence shown here is derived from an EMBL/GenBank/DDBJ whole genome shotgun (WGS) entry which is preliminary data.</text>
</comment>
<evidence type="ECO:0000256" key="3">
    <source>
        <dbReference type="ARBA" id="ARBA00022837"/>
    </source>
</evidence>
<evidence type="ECO:0000313" key="7">
    <source>
        <dbReference type="Proteomes" id="UP000789524"/>
    </source>
</evidence>
<organism evidence="6 7">
    <name type="scientific">Danaus chrysippus</name>
    <name type="common">African queen</name>
    <dbReference type="NCBI Taxonomy" id="151541"/>
    <lineage>
        <taxon>Eukaryota</taxon>
        <taxon>Metazoa</taxon>
        <taxon>Ecdysozoa</taxon>
        <taxon>Arthropoda</taxon>
        <taxon>Hexapoda</taxon>
        <taxon>Insecta</taxon>
        <taxon>Pterygota</taxon>
        <taxon>Neoptera</taxon>
        <taxon>Endopterygota</taxon>
        <taxon>Lepidoptera</taxon>
        <taxon>Glossata</taxon>
        <taxon>Ditrysia</taxon>
        <taxon>Papilionoidea</taxon>
        <taxon>Nymphalidae</taxon>
        <taxon>Danainae</taxon>
        <taxon>Danaini</taxon>
        <taxon>Danaina</taxon>
        <taxon>Danaus</taxon>
        <taxon>Anosia</taxon>
    </lineage>
</organism>
<name>A0A8J2QJ43_9NEOP</name>
<evidence type="ECO:0000256" key="2">
    <source>
        <dbReference type="ARBA" id="ARBA00022737"/>
    </source>
</evidence>
<keyword evidence="3" id="KW-0106">Calcium</keyword>
<dbReference type="InterPro" id="IPR018247">
    <property type="entry name" value="EF_Hand_1_Ca_BS"/>
</dbReference>
<proteinExistence type="predicted"/>
<dbReference type="FunFam" id="1.10.238.10:FF:000079">
    <property type="entry name" value="Calcium and integrin-binding family member 2"/>
    <property type="match status" value="1"/>
</dbReference>
<dbReference type="InterPro" id="IPR011992">
    <property type="entry name" value="EF-hand-dom_pair"/>
</dbReference>
<dbReference type="PROSITE" id="PS50222">
    <property type="entry name" value="EF_HAND_2"/>
    <property type="match status" value="2"/>
</dbReference>
<dbReference type="InterPro" id="IPR002048">
    <property type="entry name" value="EF_hand_dom"/>
</dbReference>
<keyword evidence="2" id="KW-0677">Repeat</keyword>
<sequence>MGAFQSKYPGLTEDLLEEYTLLTYLNKGQILYLMKKFHSINPEKISMDYNYRVQKQDIIAKFEVLRNNPFQDRLFRVFSSQQDGCFSFEDLLDLCSAMSPDCPAEVKAAWAFRIFDIDEDNQITPKDICNILDRITWDPNNRTNFLTHAEKMKIADTILEKVNLDKSGSVGLAEFRLMITRIPEFTSSFYFRL</sequence>
<dbReference type="SMART" id="SM00054">
    <property type="entry name" value="EFh"/>
    <property type="match status" value="2"/>
</dbReference>
<evidence type="ECO:0000313" key="6">
    <source>
        <dbReference type="EMBL" id="CAG9564170.1"/>
    </source>
</evidence>
<dbReference type="PROSITE" id="PS00018">
    <property type="entry name" value="EF_HAND_1"/>
    <property type="match status" value="1"/>
</dbReference>
<dbReference type="Gene3D" id="1.10.238.10">
    <property type="entry name" value="EF-hand"/>
    <property type="match status" value="2"/>
</dbReference>
<dbReference type="Pfam" id="PF13833">
    <property type="entry name" value="EF-hand_8"/>
    <property type="match status" value="1"/>
</dbReference>
<evidence type="ECO:0000256" key="1">
    <source>
        <dbReference type="ARBA" id="ARBA00022723"/>
    </source>
</evidence>
<dbReference type="GO" id="GO:0000287">
    <property type="term" value="F:magnesium ion binding"/>
    <property type="evidence" value="ECO:0007669"/>
    <property type="project" value="TreeGrafter"/>
</dbReference>
<dbReference type="OrthoDB" id="114727at2759"/>
<keyword evidence="4" id="KW-0460">Magnesium</keyword>
<keyword evidence="1" id="KW-0479">Metal-binding</keyword>
<dbReference type="InterPro" id="IPR051433">
    <property type="entry name" value="CIBP"/>
</dbReference>
<protein>
    <submittedName>
        <fullName evidence="6">(African queen) hypothetical protein</fullName>
    </submittedName>
</protein>